<evidence type="ECO:0000313" key="4">
    <source>
        <dbReference type="EMBL" id="XBX97872.1"/>
    </source>
</evidence>
<feature type="domain" description="Transposase InsH N-terminal" evidence="2">
    <location>
        <begin position="22"/>
        <end position="117"/>
    </location>
</feature>
<dbReference type="InterPro" id="IPR025668">
    <property type="entry name" value="Tnp_DDE_dom"/>
</dbReference>
<organism evidence="4">
    <name type="scientific">Heyndrickxia faecalis</name>
    <dbReference type="NCBI Taxonomy" id="2824910"/>
    <lineage>
        <taxon>Bacteria</taxon>
        <taxon>Bacillati</taxon>
        <taxon>Bacillota</taxon>
        <taxon>Bacilli</taxon>
        <taxon>Bacillales</taxon>
        <taxon>Bacillaceae</taxon>
        <taxon>Heyndrickxia</taxon>
    </lineage>
</organism>
<dbReference type="InterPro" id="IPR047710">
    <property type="entry name" value="Transpos_IS5-like"/>
</dbReference>
<evidence type="ECO:0000259" key="2">
    <source>
        <dbReference type="Pfam" id="PF05598"/>
    </source>
</evidence>
<dbReference type="EMBL" id="CP158453">
    <property type="protein sequence ID" value="XBX97872.1"/>
    <property type="molecule type" value="Genomic_DNA"/>
</dbReference>
<sequence length="517" mass="60205">MYKKTEHQLTFVDDFFLPFGGKLNKENRWVRLAEMIPWWVAEEKYAKSFKKKFKGEKAYSVRIALGALYIKERLGLSDRETVEQITENPYLQYFIGLPEFQEKAPFDHSLMTRFRKRLGANIINELNEWIVLEEQKRQLEEASKENDNNDDQDHDDDDHDDEDRNDHDHDRGDLQPSGSDSEKHSTESASPKTKNRGKLILDATCAPADIAYPTDLGLLNEAREKLEHIIDVLHEPHKGKLRKPRTYRKRARKDYLSVAKQRKAGARKIRKAVGKQLGYVKRDLEIIKNLVSQSSLSLLSKDEYRQLLVIHELYRQQAEMYKKKTHRVDHRIVSISQPHVRPIVRGKAKANVEFGSKVAISVVDGYALIEHLDWENYNEGTTLKESVENYYNRFGFYPEAILADKIYRNRNNMAYCKSLGIRLSGPRLGRPSRTEDKTLERVARQDASERNAVEGKFGEGKRKYGLGLIRARLQETSETVVALQFLILNLERKLRVLFLKFLHNTILYFDNRNLACI</sequence>
<dbReference type="AlphaFoldDB" id="A0AAU7WJ55"/>
<evidence type="ECO:0000259" key="3">
    <source>
        <dbReference type="Pfam" id="PF13586"/>
    </source>
</evidence>
<gene>
    <name evidence="4" type="ORF">ABR335_15690</name>
</gene>
<name>A0AAU7WJ55_9BACI</name>
<dbReference type="RefSeq" id="WP_350346377.1">
    <property type="nucleotide sequence ID" value="NZ_CP158453.1"/>
</dbReference>
<protein>
    <submittedName>
        <fullName evidence="4">IS5 family transposase</fullName>
    </submittedName>
</protein>
<feature type="region of interest" description="Disordered" evidence="1">
    <location>
        <begin position="140"/>
        <end position="198"/>
    </location>
</feature>
<proteinExistence type="predicted"/>
<reference evidence="4" key="1">
    <citation type="submission" date="2024-06" db="EMBL/GenBank/DDBJ databases">
        <authorList>
            <person name="Huang C.H."/>
            <person name="Ting Y.S."/>
            <person name="Cheng Y.H."/>
        </authorList>
    </citation>
    <scope>NUCLEOTIDE SEQUENCE</scope>
    <source>
        <strain evidence="4">TCI803</strain>
    </source>
</reference>
<dbReference type="GeneID" id="93261073"/>
<feature type="compositionally biased region" description="Acidic residues" evidence="1">
    <location>
        <begin position="148"/>
        <end position="161"/>
    </location>
</feature>
<dbReference type="PANTHER" id="PTHR33803">
    <property type="entry name" value="IS1478 TRANSPOSASE"/>
    <property type="match status" value="1"/>
</dbReference>
<dbReference type="Pfam" id="PF13586">
    <property type="entry name" value="DDE_Tnp_1_2"/>
    <property type="match status" value="1"/>
</dbReference>
<feature type="domain" description="Transposase DDE" evidence="3">
    <location>
        <begin position="402"/>
        <end position="491"/>
    </location>
</feature>
<evidence type="ECO:0000256" key="1">
    <source>
        <dbReference type="SAM" id="MobiDB-lite"/>
    </source>
</evidence>
<accession>A0AAU7WJ55</accession>
<dbReference type="NCBIfam" id="NF033578">
    <property type="entry name" value="transpos_IS5_1"/>
    <property type="match status" value="1"/>
</dbReference>
<feature type="compositionally biased region" description="Basic and acidic residues" evidence="1">
    <location>
        <begin position="162"/>
        <end position="173"/>
    </location>
</feature>
<dbReference type="PANTHER" id="PTHR33803:SF3">
    <property type="entry name" value="BLL1974 PROTEIN"/>
    <property type="match status" value="1"/>
</dbReference>
<dbReference type="Pfam" id="PF05598">
    <property type="entry name" value="DUF772"/>
    <property type="match status" value="1"/>
</dbReference>
<dbReference type="InterPro" id="IPR008490">
    <property type="entry name" value="Transposase_InsH_N"/>
</dbReference>